<evidence type="ECO:0000256" key="1">
    <source>
        <dbReference type="ARBA" id="ARBA00022690"/>
    </source>
</evidence>
<evidence type="ECO:0000313" key="5">
    <source>
        <dbReference type="EMBL" id="KAF6161924.1"/>
    </source>
</evidence>
<dbReference type="CDD" id="cd00042">
    <property type="entry name" value="CY"/>
    <property type="match status" value="1"/>
</dbReference>
<dbReference type="EMBL" id="JACGCM010001069">
    <property type="protein sequence ID" value="KAF6161924.1"/>
    <property type="molecule type" value="Genomic_DNA"/>
</dbReference>
<dbReference type="SUPFAM" id="SSF54403">
    <property type="entry name" value="Cystatin/monellin"/>
    <property type="match status" value="1"/>
</dbReference>
<dbReference type="InterPro" id="IPR000010">
    <property type="entry name" value="Cystatin_dom"/>
</dbReference>
<feature type="domain" description="Cystatin" evidence="4">
    <location>
        <begin position="34"/>
        <end position="122"/>
    </location>
</feature>
<dbReference type="Pfam" id="PF16845">
    <property type="entry name" value="SQAPI"/>
    <property type="match status" value="1"/>
</dbReference>
<evidence type="ECO:0000259" key="4">
    <source>
        <dbReference type="SMART" id="SM00043"/>
    </source>
</evidence>
<feature type="chain" id="PRO_5029876819" description="Cystatin domain-containing protein" evidence="3">
    <location>
        <begin position="28"/>
        <end position="122"/>
    </location>
</feature>
<proteinExistence type="predicted"/>
<dbReference type="AlphaFoldDB" id="A0A7J7N4C3"/>
<dbReference type="SMART" id="SM00043">
    <property type="entry name" value="CY"/>
    <property type="match status" value="1"/>
</dbReference>
<dbReference type="GO" id="GO:0004869">
    <property type="term" value="F:cysteine-type endopeptidase inhibitor activity"/>
    <property type="evidence" value="ECO:0007669"/>
    <property type="project" value="UniProtKB-KW"/>
</dbReference>
<dbReference type="Gene3D" id="3.10.450.10">
    <property type="match status" value="1"/>
</dbReference>
<dbReference type="Proteomes" id="UP000541444">
    <property type="component" value="Unassembled WGS sequence"/>
</dbReference>
<evidence type="ECO:0000313" key="6">
    <source>
        <dbReference type="Proteomes" id="UP000541444"/>
    </source>
</evidence>
<name>A0A7J7N4C3_9MAGN</name>
<comment type="caution">
    <text evidence="5">The sequence shown here is derived from an EMBL/GenBank/DDBJ whole genome shotgun (WGS) entry which is preliminary data.</text>
</comment>
<gene>
    <name evidence="5" type="ORF">GIB67_014126</name>
</gene>
<dbReference type="OrthoDB" id="2016588at2759"/>
<dbReference type="PANTHER" id="PTHR47364:SF2">
    <property type="entry name" value="CYSTEINE PROTEINASE INHIBITOR 5"/>
    <property type="match status" value="1"/>
</dbReference>
<evidence type="ECO:0000256" key="3">
    <source>
        <dbReference type="SAM" id="SignalP"/>
    </source>
</evidence>
<keyword evidence="1" id="KW-0646">Protease inhibitor</keyword>
<protein>
    <recommendedName>
        <fullName evidence="4">Cystatin domain-containing protein</fullName>
    </recommendedName>
</protein>
<evidence type="ECO:0000256" key="2">
    <source>
        <dbReference type="ARBA" id="ARBA00022704"/>
    </source>
</evidence>
<accession>A0A7J7N4C3</accession>
<dbReference type="PANTHER" id="PTHR47364">
    <property type="entry name" value="CYSTEINE PROTEINASE INHIBITOR 5"/>
    <property type="match status" value="1"/>
</dbReference>
<keyword evidence="2" id="KW-0789">Thiol protease inhibitor</keyword>
<organism evidence="5 6">
    <name type="scientific">Kingdonia uniflora</name>
    <dbReference type="NCBI Taxonomy" id="39325"/>
    <lineage>
        <taxon>Eukaryota</taxon>
        <taxon>Viridiplantae</taxon>
        <taxon>Streptophyta</taxon>
        <taxon>Embryophyta</taxon>
        <taxon>Tracheophyta</taxon>
        <taxon>Spermatophyta</taxon>
        <taxon>Magnoliopsida</taxon>
        <taxon>Ranunculales</taxon>
        <taxon>Circaeasteraceae</taxon>
        <taxon>Kingdonia</taxon>
    </lineage>
</organism>
<reference evidence="5 6" key="1">
    <citation type="journal article" date="2020" name="IScience">
        <title>Genome Sequencing of the Endangered Kingdonia uniflora (Circaeasteraceae, Ranunculales) Reveals Potential Mechanisms of Evolutionary Specialization.</title>
        <authorList>
            <person name="Sun Y."/>
            <person name="Deng T."/>
            <person name="Zhang A."/>
            <person name="Moore M.J."/>
            <person name="Landis J.B."/>
            <person name="Lin N."/>
            <person name="Zhang H."/>
            <person name="Zhang X."/>
            <person name="Huang J."/>
            <person name="Zhang X."/>
            <person name="Sun H."/>
            <person name="Wang H."/>
        </authorList>
    </citation>
    <scope>NUCLEOTIDE SEQUENCE [LARGE SCALE GENOMIC DNA]</scope>
    <source>
        <strain evidence="5">TB1705</strain>
        <tissue evidence="5">Leaf</tissue>
    </source>
</reference>
<dbReference type="InterPro" id="IPR046350">
    <property type="entry name" value="Cystatin_sf"/>
</dbReference>
<keyword evidence="3" id="KW-0732">Signal</keyword>
<sequence length="122" mass="13540">MMKTQSLLSTLLISLFLLLVLPNTSNARVSQTTGLVGDWKPIKDVNDPHIQEIAKFAVSEHNNQAKSELKFQSVIKGESQVVNGINYRLNIAAELTGVSSDYEVVVWEQPAGLKKLTSFRKI</sequence>
<keyword evidence="6" id="KW-1185">Reference proteome</keyword>
<feature type="signal peptide" evidence="3">
    <location>
        <begin position="1"/>
        <end position="27"/>
    </location>
</feature>